<keyword evidence="1" id="KW-0472">Membrane</keyword>
<protein>
    <submittedName>
        <fullName evidence="2">Uncharacterized protein</fullName>
    </submittedName>
</protein>
<keyword evidence="1" id="KW-0812">Transmembrane</keyword>
<evidence type="ECO:0000313" key="2">
    <source>
        <dbReference type="EMBL" id="EKD29351.1"/>
    </source>
</evidence>
<comment type="caution">
    <text evidence="2">The sequence shown here is derived from an EMBL/GenBank/DDBJ whole genome shotgun (WGS) entry which is preliminary data.</text>
</comment>
<reference evidence="2" key="1">
    <citation type="journal article" date="2012" name="Science">
        <title>Fermentation, hydrogen, and sulfur metabolism in multiple uncultivated bacterial phyla.</title>
        <authorList>
            <person name="Wrighton K.C."/>
            <person name="Thomas B.C."/>
            <person name="Sharon I."/>
            <person name="Miller C.S."/>
            <person name="Castelle C.J."/>
            <person name="VerBerkmoes N.C."/>
            <person name="Wilkins M.J."/>
            <person name="Hettich R.L."/>
            <person name="Lipton M.S."/>
            <person name="Williams K.H."/>
            <person name="Long P.E."/>
            <person name="Banfield J.F."/>
        </authorList>
    </citation>
    <scope>NUCLEOTIDE SEQUENCE [LARGE SCALE GENOMIC DNA]</scope>
</reference>
<dbReference type="AlphaFoldDB" id="K1XWM2"/>
<organism evidence="2">
    <name type="scientific">uncultured bacterium</name>
    <name type="common">gcode 4</name>
    <dbReference type="NCBI Taxonomy" id="1234023"/>
    <lineage>
        <taxon>Bacteria</taxon>
        <taxon>environmental samples</taxon>
    </lineage>
</organism>
<evidence type="ECO:0000256" key="1">
    <source>
        <dbReference type="SAM" id="Phobius"/>
    </source>
</evidence>
<gene>
    <name evidence="2" type="ORF">ACD_78C00439G0009</name>
</gene>
<sequence>MIFDGDEILKIEQIFIEIHCICDLEIWKKLFYLRHFYIFLFSVLCFHCFINKDKWLWFFWRV</sequence>
<dbReference type="EMBL" id="AMFJ01034439">
    <property type="protein sequence ID" value="EKD29351.1"/>
    <property type="molecule type" value="Genomic_DNA"/>
</dbReference>
<feature type="transmembrane region" description="Helical" evidence="1">
    <location>
        <begin position="31"/>
        <end position="50"/>
    </location>
</feature>
<proteinExistence type="predicted"/>
<name>K1XWM2_9BACT</name>
<keyword evidence="1" id="KW-1133">Transmembrane helix</keyword>
<accession>K1XWM2</accession>